<sequence>MRREKTRDLGPNGPRDLVRGRSTPGTARFIYCRSAQKPKSTTVSASVLSIAHLNKSGSAWSTHQLLICHVIATNKRGSVLPGFKKPSNVRLSNETRTQIEKFINGPEDEEPAISKHYLVGKYGTNPREIWAALATVTAYKYKAPGSTTINTPTSGSPSKRPRRSGPVPNYTNPKYSDSDSDEPGLTREDSQGSNYTEQVRSKDLPP</sequence>
<evidence type="ECO:0000313" key="3">
    <source>
        <dbReference type="Proteomes" id="UP000236664"/>
    </source>
</evidence>
<accession>A0A2K0U713</accession>
<keyword evidence="3" id="KW-1185">Reference proteome</keyword>
<gene>
    <name evidence="2" type="ORF">FNYG_15753</name>
</gene>
<dbReference type="EMBL" id="MTQA01000681">
    <property type="protein sequence ID" value="PNP53576.1"/>
    <property type="molecule type" value="Genomic_DNA"/>
</dbReference>
<protein>
    <submittedName>
        <fullName evidence="2">Uncharacterized protein</fullName>
    </submittedName>
</protein>
<reference evidence="2 3" key="1">
    <citation type="submission" date="2017-06" db="EMBL/GenBank/DDBJ databases">
        <title>Genome of Fusarium nygamai isolate CS10214.</title>
        <authorList>
            <person name="Gardiner D.M."/>
            <person name="Obanor F."/>
            <person name="Kazan K."/>
        </authorList>
    </citation>
    <scope>NUCLEOTIDE SEQUENCE [LARGE SCALE GENOMIC DNA]</scope>
    <source>
        <strain evidence="2 3">CS10214</strain>
    </source>
</reference>
<proteinExistence type="predicted"/>
<comment type="caution">
    <text evidence="2">The sequence shown here is derived from an EMBL/GenBank/DDBJ whole genome shotgun (WGS) entry which is preliminary data.</text>
</comment>
<feature type="region of interest" description="Disordered" evidence="1">
    <location>
        <begin position="1"/>
        <end position="22"/>
    </location>
</feature>
<dbReference type="Proteomes" id="UP000236664">
    <property type="component" value="Unassembled WGS sequence"/>
</dbReference>
<dbReference type="STRING" id="42673.A0A2K0U713"/>
<dbReference type="AlphaFoldDB" id="A0A2K0U713"/>
<evidence type="ECO:0000256" key="1">
    <source>
        <dbReference type="SAM" id="MobiDB-lite"/>
    </source>
</evidence>
<feature type="region of interest" description="Disordered" evidence="1">
    <location>
        <begin position="144"/>
        <end position="206"/>
    </location>
</feature>
<name>A0A2K0U713_GIBNY</name>
<organism evidence="2 3">
    <name type="scientific">Gibberella nygamai</name>
    <name type="common">Bean root rot disease fungus</name>
    <name type="synonym">Fusarium nygamai</name>
    <dbReference type="NCBI Taxonomy" id="42673"/>
    <lineage>
        <taxon>Eukaryota</taxon>
        <taxon>Fungi</taxon>
        <taxon>Dikarya</taxon>
        <taxon>Ascomycota</taxon>
        <taxon>Pezizomycotina</taxon>
        <taxon>Sordariomycetes</taxon>
        <taxon>Hypocreomycetidae</taxon>
        <taxon>Hypocreales</taxon>
        <taxon>Nectriaceae</taxon>
        <taxon>Fusarium</taxon>
        <taxon>Fusarium fujikuroi species complex</taxon>
    </lineage>
</organism>
<dbReference type="OrthoDB" id="5106262at2759"/>
<evidence type="ECO:0000313" key="2">
    <source>
        <dbReference type="EMBL" id="PNP53576.1"/>
    </source>
</evidence>